<dbReference type="InterPro" id="IPR036804">
    <property type="entry name" value="CheR_N_sf"/>
</dbReference>
<dbReference type="GO" id="GO:0008983">
    <property type="term" value="F:protein-glutamate O-methyltransferase activity"/>
    <property type="evidence" value="ECO:0007669"/>
    <property type="project" value="UniProtKB-EC"/>
</dbReference>
<dbReference type="EMBL" id="VMHE01000001">
    <property type="protein sequence ID" value="TSJ67562.1"/>
    <property type="molecule type" value="Genomic_DNA"/>
</dbReference>
<dbReference type="Gene3D" id="1.10.155.10">
    <property type="entry name" value="Chemotaxis receptor methyltransferase CheR, N-terminal domain"/>
    <property type="match status" value="1"/>
</dbReference>
<proteinExistence type="predicted"/>
<accession>A0A556PT49</accession>
<keyword evidence="8" id="KW-1185">Reference proteome</keyword>
<keyword evidence="4 7" id="KW-0808">Transferase</keyword>
<dbReference type="InterPro" id="IPR022642">
    <property type="entry name" value="CheR_C"/>
</dbReference>
<comment type="catalytic activity">
    <reaction evidence="1">
        <text>L-glutamyl-[protein] + S-adenosyl-L-methionine = [protein]-L-glutamate 5-O-methyl ester + S-adenosyl-L-homocysteine</text>
        <dbReference type="Rhea" id="RHEA:24452"/>
        <dbReference type="Rhea" id="RHEA-COMP:10208"/>
        <dbReference type="Rhea" id="RHEA-COMP:10311"/>
        <dbReference type="ChEBI" id="CHEBI:29973"/>
        <dbReference type="ChEBI" id="CHEBI:57856"/>
        <dbReference type="ChEBI" id="CHEBI:59789"/>
        <dbReference type="ChEBI" id="CHEBI:82795"/>
        <dbReference type="EC" id="2.1.1.80"/>
    </reaction>
</comment>
<dbReference type="PROSITE" id="PS50123">
    <property type="entry name" value="CHER"/>
    <property type="match status" value="1"/>
</dbReference>
<dbReference type="SUPFAM" id="SSF47757">
    <property type="entry name" value="Chemotaxis receptor methyltransferase CheR, N-terminal domain"/>
    <property type="match status" value="1"/>
</dbReference>
<sequence length="257" mass="30460">MTNDYTEFVSSIKKQTGIDLGLYKEKQMKRRLTSLREKRGFDTFSSYFKAVKNDRELLTELLDRMTINVSEFFRNRLRWERLQSNLLPDLLKDKDCINVWSAACSTGEEPYTLAILLHEFLRWDQMNILATDLDETVLHKAQQGIYHERSLKEVTQEQKRKYFHHDGKVYQVNDELKKVISFEQHNLLADSFTGKYDLICCRNVLIYFTDEAKTEIYTQFANHLNEGGILFVGSTEQIFHPEKYGLRTIDSFFYQKM</sequence>
<organism evidence="7 8">
    <name type="scientific">Allobacillus salarius</name>
    <dbReference type="NCBI Taxonomy" id="1955272"/>
    <lineage>
        <taxon>Bacteria</taxon>
        <taxon>Bacillati</taxon>
        <taxon>Bacillota</taxon>
        <taxon>Bacilli</taxon>
        <taxon>Bacillales</taxon>
        <taxon>Bacillaceae</taxon>
        <taxon>Allobacillus</taxon>
    </lineage>
</organism>
<feature type="domain" description="CheR-type methyltransferase" evidence="6">
    <location>
        <begin position="1"/>
        <end position="257"/>
    </location>
</feature>
<evidence type="ECO:0000256" key="3">
    <source>
        <dbReference type="ARBA" id="ARBA00022603"/>
    </source>
</evidence>
<protein>
    <recommendedName>
        <fullName evidence="2">protein-glutamate O-methyltransferase</fullName>
        <ecNumber evidence="2">2.1.1.80</ecNumber>
    </recommendedName>
</protein>
<dbReference type="InterPro" id="IPR050903">
    <property type="entry name" value="Bact_Chemotaxis_MeTrfase"/>
</dbReference>
<evidence type="ECO:0000313" key="8">
    <source>
        <dbReference type="Proteomes" id="UP000316425"/>
    </source>
</evidence>
<dbReference type="InterPro" id="IPR022641">
    <property type="entry name" value="CheR_N"/>
</dbReference>
<evidence type="ECO:0000256" key="5">
    <source>
        <dbReference type="ARBA" id="ARBA00022691"/>
    </source>
</evidence>
<dbReference type="Pfam" id="PF01739">
    <property type="entry name" value="CheR"/>
    <property type="match status" value="1"/>
</dbReference>
<reference evidence="7 8" key="1">
    <citation type="submission" date="2019-07" db="EMBL/GenBank/DDBJ databases">
        <title>Allobacillus sp. nov. SKP isolated from shrimp paste of Euphausiacea.</title>
        <authorList>
            <person name="Kanchanasin P."/>
            <person name="Tanasupawat S."/>
            <person name="Shi W."/>
            <person name="Wu L."/>
            <person name="Ma J."/>
        </authorList>
    </citation>
    <scope>NUCLEOTIDE SEQUENCE [LARGE SCALE GENOMIC DNA]</scope>
    <source>
        <strain evidence="7 8">SKP4-8</strain>
    </source>
</reference>
<dbReference type="Pfam" id="PF03705">
    <property type="entry name" value="CheR_N"/>
    <property type="match status" value="1"/>
</dbReference>
<dbReference type="OrthoDB" id="9816309at2"/>
<evidence type="ECO:0000259" key="6">
    <source>
        <dbReference type="PROSITE" id="PS50123"/>
    </source>
</evidence>
<evidence type="ECO:0000313" key="7">
    <source>
        <dbReference type="EMBL" id="TSJ67562.1"/>
    </source>
</evidence>
<dbReference type="Proteomes" id="UP000316425">
    <property type="component" value="Unassembled WGS sequence"/>
</dbReference>
<keyword evidence="3 7" id="KW-0489">Methyltransferase</keyword>
<dbReference type="Gene3D" id="3.40.50.150">
    <property type="entry name" value="Vaccinia Virus protein VP39"/>
    <property type="match status" value="1"/>
</dbReference>
<dbReference type="AlphaFoldDB" id="A0A556PT49"/>
<dbReference type="PRINTS" id="PR00996">
    <property type="entry name" value="CHERMTFRASE"/>
</dbReference>
<dbReference type="SMART" id="SM00138">
    <property type="entry name" value="MeTrc"/>
    <property type="match status" value="1"/>
</dbReference>
<evidence type="ECO:0000256" key="1">
    <source>
        <dbReference type="ARBA" id="ARBA00001541"/>
    </source>
</evidence>
<evidence type="ECO:0000256" key="4">
    <source>
        <dbReference type="ARBA" id="ARBA00022679"/>
    </source>
</evidence>
<name>A0A556PT49_9BACI</name>
<evidence type="ECO:0000256" key="2">
    <source>
        <dbReference type="ARBA" id="ARBA00012534"/>
    </source>
</evidence>
<dbReference type="InterPro" id="IPR029063">
    <property type="entry name" value="SAM-dependent_MTases_sf"/>
</dbReference>
<dbReference type="SUPFAM" id="SSF53335">
    <property type="entry name" value="S-adenosyl-L-methionine-dependent methyltransferases"/>
    <property type="match status" value="1"/>
</dbReference>
<comment type="caution">
    <text evidence="7">The sequence shown here is derived from an EMBL/GenBank/DDBJ whole genome shotgun (WGS) entry which is preliminary data.</text>
</comment>
<keyword evidence="5" id="KW-0949">S-adenosyl-L-methionine</keyword>
<dbReference type="InterPro" id="IPR000780">
    <property type="entry name" value="CheR_MeTrfase"/>
</dbReference>
<dbReference type="PANTHER" id="PTHR24422">
    <property type="entry name" value="CHEMOTAXIS PROTEIN METHYLTRANSFERASE"/>
    <property type="match status" value="1"/>
</dbReference>
<dbReference type="RefSeq" id="WP_144087321.1">
    <property type="nucleotide sequence ID" value="NZ_VMHE01000001.1"/>
</dbReference>
<dbReference type="EC" id="2.1.1.80" evidence="2"/>
<dbReference type="PANTHER" id="PTHR24422:SF19">
    <property type="entry name" value="CHEMOTAXIS PROTEIN METHYLTRANSFERASE"/>
    <property type="match status" value="1"/>
</dbReference>
<gene>
    <name evidence="7" type="ORF">FPQ13_00400</name>
</gene>
<dbReference type="GO" id="GO:0032259">
    <property type="term" value="P:methylation"/>
    <property type="evidence" value="ECO:0007669"/>
    <property type="project" value="UniProtKB-KW"/>
</dbReference>
<dbReference type="CDD" id="cd02440">
    <property type="entry name" value="AdoMet_MTases"/>
    <property type="match status" value="1"/>
</dbReference>